<evidence type="ECO:0000313" key="1">
    <source>
        <dbReference type="EMBL" id="EJU03014.1"/>
    </source>
</evidence>
<dbReference type="HOGENOM" id="CLU_2605968_0_0_1"/>
<sequence length="79" mass="8861">MSGQATPTAPLTPLDYWQQSPKDRLSQFDNIMRCQDGVSNGLWEAHCILLCPLLLDVISHGRDQLHLGKVKIDFPGLPY</sequence>
<reference evidence="1 2" key="1">
    <citation type="journal article" date="2012" name="Science">
        <title>The Paleozoic origin of enzymatic lignin decomposition reconstructed from 31 fungal genomes.</title>
        <authorList>
            <person name="Floudas D."/>
            <person name="Binder M."/>
            <person name="Riley R."/>
            <person name="Barry K."/>
            <person name="Blanchette R.A."/>
            <person name="Henrissat B."/>
            <person name="Martinez A.T."/>
            <person name="Otillar R."/>
            <person name="Spatafora J.W."/>
            <person name="Yadav J.S."/>
            <person name="Aerts A."/>
            <person name="Benoit I."/>
            <person name="Boyd A."/>
            <person name="Carlson A."/>
            <person name="Copeland A."/>
            <person name="Coutinho P.M."/>
            <person name="de Vries R.P."/>
            <person name="Ferreira P."/>
            <person name="Findley K."/>
            <person name="Foster B."/>
            <person name="Gaskell J."/>
            <person name="Glotzer D."/>
            <person name="Gorecki P."/>
            <person name="Heitman J."/>
            <person name="Hesse C."/>
            <person name="Hori C."/>
            <person name="Igarashi K."/>
            <person name="Jurgens J.A."/>
            <person name="Kallen N."/>
            <person name="Kersten P."/>
            <person name="Kohler A."/>
            <person name="Kuees U."/>
            <person name="Kumar T.K.A."/>
            <person name="Kuo A."/>
            <person name="LaButti K."/>
            <person name="Larrondo L.F."/>
            <person name="Lindquist E."/>
            <person name="Ling A."/>
            <person name="Lombard V."/>
            <person name="Lucas S."/>
            <person name="Lundell T."/>
            <person name="Martin R."/>
            <person name="McLaughlin D.J."/>
            <person name="Morgenstern I."/>
            <person name="Morin E."/>
            <person name="Murat C."/>
            <person name="Nagy L.G."/>
            <person name="Nolan M."/>
            <person name="Ohm R.A."/>
            <person name="Patyshakuliyeva A."/>
            <person name="Rokas A."/>
            <person name="Ruiz-Duenas F.J."/>
            <person name="Sabat G."/>
            <person name="Salamov A."/>
            <person name="Samejima M."/>
            <person name="Schmutz J."/>
            <person name="Slot J.C."/>
            <person name="St John F."/>
            <person name="Stenlid J."/>
            <person name="Sun H."/>
            <person name="Sun S."/>
            <person name="Syed K."/>
            <person name="Tsang A."/>
            <person name="Wiebenga A."/>
            <person name="Young D."/>
            <person name="Pisabarro A."/>
            <person name="Eastwood D.C."/>
            <person name="Martin F."/>
            <person name="Cullen D."/>
            <person name="Grigoriev I.V."/>
            <person name="Hibbett D.S."/>
        </authorList>
    </citation>
    <scope>NUCLEOTIDE SEQUENCE [LARGE SCALE GENOMIC DNA]</scope>
    <source>
        <strain evidence="1 2">DJM-731 SS1</strain>
    </source>
</reference>
<gene>
    <name evidence="1" type="ORF">DACRYDRAFT_106193</name>
</gene>
<dbReference type="Proteomes" id="UP000030653">
    <property type="component" value="Unassembled WGS sequence"/>
</dbReference>
<dbReference type="EMBL" id="JH795860">
    <property type="protein sequence ID" value="EJU03014.1"/>
    <property type="molecule type" value="Genomic_DNA"/>
</dbReference>
<name>M5G2U4_DACPD</name>
<organism evidence="1 2">
    <name type="scientific">Dacryopinax primogenitus (strain DJM 731)</name>
    <name type="common">Brown rot fungus</name>
    <dbReference type="NCBI Taxonomy" id="1858805"/>
    <lineage>
        <taxon>Eukaryota</taxon>
        <taxon>Fungi</taxon>
        <taxon>Dikarya</taxon>
        <taxon>Basidiomycota</taxon>
        <taxon>Agaricomycotina</taxon>
        <taxon>Dacrymycetes</taxon>
        <taxon>Dacrymycetales</taxon>
        <taxon>Dacrymycetaceae</taxon>
        <taxon>Dacryopinax</taxon>
    </lineage>
</organism>
<dbReference type="GeneID" id="63683279"/>
<protein>
    <submittedName>
        <fullName evidence="1">Uncharacterized protein</fullName>
    </submittedName>
</protein>
<dbReference type="RefSeq" id="XP_040629908.1">
    <property type="nucleotide sequence ID" value="XM_040768217.1"/>
</dbReference>
<accession>M5G2U4</accession>
<proteinExistence type="predicted"/>
<evidence type="ECO:0000313" key="2">
    <source>
        <dbReference type="Proteomes" id="UP000030653"/>
    </source>
</evidence>
<dbReference type="AlphaFoldDB" id="M5G2U4"/>
<keyword evidence="2" id="KW-1185">Reference proteome</keyword>